<evidence type="ECO:0000256" key="2">
    <source>
        <dbReference type="ARBA" id="ARBA00022692"/>
    </source>
</evidence>
<evidence type="ECO:0000256" key="3">
    <source>
        <dbReference type="ARBA" id="ARBA00022989"/>
    </source>
</evidence>
<protein>
    <recommendedName>
        <fullName evidence="7">TM7S3/TM198-like domain-containing protein</fullName>
    </recommendedName>
</protein>
<feature type="region of interest" description="Disordered" evidence="5">
    <location>
        <begin position="220"/>
        <end position="243"/>
    </location>
</feature>
<dbReference type="Pfam" id="PF13886">
    <property type="entry name" value="TM7S3_TM198"/>
    <property type="match status" value="1"/>
</dbReference>
<keyword evidence="4 6" id="KW-0472">Membrane</keyword>
<dbReference type="EMBL" id="LAZR01000003">
    <property type="protein sequence ID" value="KKO11434.1"/>
    <property type="molecule type" value="Genomic_DNA"/>
</dbReference>
<feature type="transmembrane region" description="Helical" evidence="6">
    <location>
        <begin position="145"/>
        <end position="166"/>
    </location>
</feature>
<feature type="transmembrane region" description="Helical" evidence="6">
    <location>
        <begin position="67"/>
        <end position="87"/>
    </location>
</feature>
<accession>A0A0F9Z2T6</accession>
<proteinExistence type="predicted"/>
<reference evidence="8" key="1">
    <citation type="journal article" date="2015" name="Nature">
        <title>Complex archaea that bridge the gap between prokaryotes and eukaryotes.</title>
        <authorList>
            <person name="Spang A."/>
            <person name="Saw J.H."/>
            <person name="Jorgensen S.L."/>
            <person name="Zaremba-Niedzwiedzka K."/>
            <person name="Martijn J."/>
            <person name="Lind A.E."/>
            <person name="van Eijk R."/>
            <person name="Schleper C."/>
            <person name="Guy L."/>
            <person name="Ettema T.J."/>
        </authorList>
    </citation>
    <scope>NUCLEOTIDE SEQUENCE</scope>
</reference>
<evidence type="ECO:0000256" key="1">
    <source>
        <dbReference type="ARBA" id="ARBA00004141"/>
    </source>
</evidence>
<name>A0A0F9Z2T6_9ZZZZ</name>
<evidence type="ECO:0000256" key="6">
    <source>
        <dbReference type="SAM" id="Phobius"/>
    </source>
</evidence>
<dbReference type="AlphaFoldDB" id="A0A0F9Z2T6"/>
<organism evidence="8">
    <name type="scientific">marine sediment metagenome</name>
    <dbReference type="NCBI Taxonomy" id="412755"/>
    <lineage>
        <taxon>unclassified sequences</taxon>
        <taxon>metagenomes</taxon>
        <taxon>ecological metagenomes</taxon>
    </lineage>
</organism>
<keyword evidence="2 6" id="KW-0812">Transmembrane</keyword>
<dbReference type="InterPro" id="IPR025256">
    <property type="entry name" value="TM7S3/TM198-like_dom"/>
</dbReference>
<feature type="transmembrane region" description="Helical" evidence="6">
    <location>
        <begin position="43"/>
        <end position="61"/>
    </location>
</feature>
<keyword evidence="3 6" id="KW-1133">Transmembrane helix</keyword>
<dbReference type="PANTHER" id="PTHR31247:SF5">
    <property type="entry name" value="DUF4203 DOMAIN-CONTAINING PROTEIN"/>
    <property type="match status" value="1"/>
</dbReference>
<comment type="subcellular location">
    <subcellularLocation>
        <location evidence="1">Membrane</location>
        <topology evidence="1">Multi-pass membrane protein</topology>
    </subcellularLocation>
</comment>
<feature type="domain" description="TM7S3/TM198-like" evidence="7">
    <location>
        <begin position="22"/>
        <end position="206"/>
    </location>
</feature>
<evidence type="ECO:0000256" key="4">
    <source>
        <dbReference type="ARBA" id="ARBA00023136"/>
    </source>
</evidence>
<feature type="transmembrane region" description="Helical" evidence="6">
    <location>
        <begin position="94"/>
        <end position="115"/>
    </location>
</feature>
<sequence length="243" mass="25449">MMAMALHPNNLFTLDLHAVVLVVMILWGLATCLLGYPLFRVVLVVYGVLAGVAGGIDLVGAIRENPSIVACVVAAAVLGVLGGLIAWRLCRLAFALVMAWMAMALAAWLVGWVTGAPDRRVVWVIGGLVGAGVGLLAYHYLRSVIIFATGLSGGVMTVYAAALLVHGIHNGEGLKEALLGPKGHPWVGFLLLLVAAGLTGVGMAVQSKLADVVGHTFMPSQRGPRRGSKGDRLSAVRPRFTRS</sequence>
<dbReference type="GO" id="GO:0005886">
    <property type="term" value="C:plasma membrane"/>
    <property type="evidence" value="ECO:0007669"/>
    <property type="project" value="TreeGrafter"/>
</dbReference>
<feature type="transmembrane region" description="Helical" evidence="6">
    <location>
        <begin position="16"/>
        <end position="36"/>
    </location>
</feature>
<gene>
    <name evidence="8" type="ORF">LCGC14_0019150</name>
</gene>
<comment type="caution">
    <text evidence="8">The sequence shown here is derived from an EMBL/GenBank/DDBJ whole genome shotgun (WGS) entry which is preliminary data.</text>
</comment>
<feature type="transmembrane region" description="Helical" evidence="6">
    <location>
        <begin position="121"/>
        <end position="138"/>
    </location>
</feature>
<feature type="transmembrane region" description="Helical" evidence="6">
    <location>
        <begin position="186"/>
        <end position="205"/>
    </location>
</feature>
<dbReference type="InterPro" id="IPR040236">
    <property type="entry name" value="TMEM198"/>
</dbReference>
<evidence type="ECO:0000259" key="7">
    <source>
        <dbReference type="Pfam" id="PF13886"/>
    </source>
</evidence>
<evidence type="ECO:0000313" key="8">
    <source>
        <dbReference type="EMBL" id="KKO11434.1"/>
    </source>
</evidence>
<evidence type="ECO:0000256" key="5">
    <source>
        <dbReference type="SAM" id="MobiDB-lite"/>
    </source>
</evidence>
<dbReference type="PANTHER" id="PTHR31247">
    <property type="entry name" value="TRANSMEMBRANE PROTEIN 198 FAMILY MEMBER"/>
    <property type="match status" value="1"/>
</dbReference>